<dbReference type="CDD" id="cd16980">
    <property type="entry name" value="VHS_Lsb5"/>
    <property type="match status" value="1"/>
</dbReference>
<dbReference type="AlphaFoldDB" id="A0A8H3HIW3"/>
<feature type="region of interest" description="Disordered" evidence="1">
    <location>
        <begin position="606"/>
        <end position="755"/>
    </location>
</feature>
<evidence type="ECO:0000313" key="4">
    <source>
        <dbReference type="Proteomes" id="UP000663853"/>
    </source>
</evidence>
<feature type="compositionally biased region" description="Low complexity" evidence="1">
    <location>
        <begin position="627"/>
        <end position="638"/>
    </location>
</feature>
<dbReference type="SMART" id="SM00288">
    <property type="entry name" value="VHS"/>
    <property type="match status" value="1"/>
</dbReference>
<dbReference type="Proteomes" id="UP000663853">
    <property type="component" value="Unassembled WGS sequence"/>
</dbReference>
<protein>
    <recommendedName>
        <fullName evidence="2">VHS domain-containing protein</fullName>
    </recommendedName>
</protein>
<comment type="caution">
    <text evidence="3">The sequence shown here is derived from an EMBL/GenBank/DDBJ whole genome shotgun (WGS) entry which is preliminary data.</text>
</comment>
<dbReference type="CDD" id="cd21383">
    <property type="entry name" value="GAT_GGA_Tom1-like"/>
    <property type="match status" value="1"/>
</dbReference>
<dbReference type="EMBL" id="CAJMXA010003722">
    <property type="protein sequence ID" value="CAE6513328.1"/>
    <property type="molecule type" value="Genomic_DNA"/>
</dbReference>
<evidence type="ECO:0000256" key="1">
    <source>
        <dbReference type="SAM" id="MobiDB-lite"/>
    </source>
</evidence>
<dbReference type="Pfam" id="PF00790">
    <property type="entry name" value="VHS"/>
    <property type="match status" value="1"/>
</dbReference>
<dbReference type="GO" id="GO:0007015">
    <property type="term" value="P:actin filament organization"/>
    <property type="evidence" value="ECO:0007669"/>
    <property type="project" value="InterPro"/>
</dbReference>
<organism evidence="3 4">
    <name type="scientific">Rhizoctonia solani</name>
    <dbReference type="NCBI Taxonomy" id="456999"/>
    <lineage>
        <taxon>Eukaryota</taxon>
        <taxon>Fungi</taxon>
        <taxon>Dikarya</taxon>
        <taxon>Basidiomycota</taxon>
        <taxon>Agaricomycotina</taxon>
        <taxon>Agaricomycetes</taxon>
        <taxon>Cantharellales</taxon>
        <taxon>Ceratobasidiaceae</taxon>
        <taxon>Rhizoctonia</taxon>
    </lineage>
</organism>
<dbReference type="PANTHER" id="PTHR47789:SF2">
    <property type="entry name" value="VHS DOMAIN-CONTAINING PROTEIN"/>
    <property type="match status" value="1"/>
</dbReference>
<dbReference type="Gene3D" id="1.20.58.160">
    <property type="match status" value="1"/>
</dbReference>
<dbReference type="InterPro" id="IPR008942">
    <property type="entry name" value="ENTH_VHS"/>
</dbReference>
<feature type="compositionally biased region" description="Basic and acidic residues" evidence="1">
    <location>
        <begin position="175"/>
        <end position="199"/>
    </location>
</feature>
<dbReference type="GO" id="GO:0051666">
    <property type="term" value="P:actin cortical patch localization"/>
    <property type="evidence" value="ECO:0007669"/>
    <property type="project" value="TreeGrafter"/>
</dbReference>
<name>A0A8H3HIW3_9AGAM</name>
<gene>
    <name evidence="3" type="ORF">RDB_LOCUS132647</name>
</gene>
<dbReference type="SUPFAM" id="SSF48464">
    <property type="entry name" value="ENTH/VHS domain"/>
    <property type="match status" value="1"/>
</dbReference>
<reference evidence="3" key="1">
    <citation type="submission" date="2021-01" db="EMBL/GenBank/DDBJ databases">
        <authorList>
            <person name="Kaushik A."/>
        </authorList>
    </citation>
    <scope>NUCLEOTIDE SEQUENCE</scope>
    <source>
        <strain evidence="3">AG6-10EEA</strain>
    </source>
</reference>
<evidence type="ECO:0000259" key="2">
    <source>
        <dbReference type="PROSITE" id="PS50179"/>
    </source>
</evidence>
<dbReference type="PROSITE" id="PS50179">
    <property type="entry name" value="VHS"/>
    <property type="match status" value="1"/>
</dbReference>
<proteinExistence type="predicted"/>
<feature type="region of interest" description="Disordered" evidence="1">
    <location>
        <begin position="382"/>
        <end position="459"/>
    </location>
</feature>
<accession>A0A8H3HIW3</accession>
<dbReference type="SUPFAM" id="SSF89009">
    <property type="entry name" value="GAT-like domain"/>
    <property type="match status" value="1"/>
</dbReference>
<sequence>MSEDYRHQASPTKHPHVLDKAVARDSWIVVGPGAMSPESTRRPSLENGSVRLVNPPTNAVQVTPEDYPPPPPLIDPASRTSSTGTIPHGAGPPTALTPVNPNYKIGLDITHNISHVARDRPHDAASIHVPPTPREAIGHLDASQLQAREDRDSAVLRKRNRGSGMLGSIGMFGSHEPRASMEDVESIHSNHAPEKERHGFRSFFGTSREKEKEREREKEKEREREQNRHRGIDNDRTQWEMSRLIGYTTSTSVEDWSVVMEICDKVNLSDSEAKEASRALRKDIQFGRPAVQLSAARLWAILMRNCTQYFVAHTTSRKFLGKIEEVALNPTTSPVVRDRLVEVIGTSVYLLRDSRNLKPYQSTWKKLRLQLKLNHPIEGLEIPADDPILNPTPHRPPSSLRHLPPSEPIQPDIVPNVATVTQGLTRVELEPAPGIERRNTRDGERDRRRERPRNVESTYGVISPEEDMRRLFEECEVARDNCRILADSLVYATPESITSNTVIKEFRAKCMKSQEIIGAQIDWATAVADRARAEQLTLNGPGETVPTAEEQLLQALVTANAELNDAFKTYDDLERIAISEREEAEVRARSKVELRLDRTKYQQLEGGDVYIIPPDNHGPSRSQTHSPAPAQNQAPLPAHIRRPLPQPTPVSPHVNVNSLAPPPPAPHGPRPLSRNRTPSPQLGSDARDLSTDESSQESELPPTLPSEKAMGKRRAEPPPEDEEEWPDHNSLLHLDSNDDEEDGNSRPPEVFLYDAAEERKKQKVLESK</sequence>
<dbReference type="GO" id="GO:0006897">
    <property type="term" value="P:endocytosis"/>
    <property type="evidence" value="ECO:0007669"/>
    <property type="project" value="InterPro"/>
</dbReference>
<dbReference type="GO" id="GO:0043130">
    <property type="term" value="F:ubiquitin binding"/>
    <property type="evidence" value="ECO:0007669"/>
    <property type="project" value="InterPro"/>
</dbReference>
<dbReference type="InterPro" id="IPR045007">
    <property type="entry name" value="LSB5"/>
</dbReference>
<evidence type="ECO:0000313" key="3">
    <source>
        <dbReference type="EMBL" id="CAE6513328.1"/>
    </source>
</evidence>
<dbReference type="GO" id="GO:0035091">
    <property type="term" value="F:phosphatidylinositol binding"/>
    <property type="evidence" value="ECO:0007669"/>
    <property type="project" value="InterPro"/>
</dbReference>
<feature type="compositionally biased region" description="Basic and acidic residues" evidence="1">
    <location>
        <begin position="435"/>
        <end position="454"/>
    </location>
</feature>
<dbReference type="InterPro" id="IPR038425">
    <property type="entry name" value="GAT_sf"/>
</dbReference>
<feature type="compositionally biased region" description="Basic and acidic residues" evidence="1">
    <location>
        <begin position="207"/>
        <end position="232"/>
    </location>
</feature>
<dbReference type="GO" id="GO:0007034">
    <property type="term" value="P:vacuolar transport"/>
    <property type="evidence" value="ECO:0007669"/>
    <property type="project" value="UniProtKB-ARBA"/>
</dbReference>
<dbReference type="Gene3D" id="1.25.40.90">
    <property type="match status" value="1"/>
</dbReference>
<dbReference type="PANTHER" id="PTHR47789">
    <property type="entry name" value="LAS SEVENTEEN-BINDING PROTEIN 5"/>
    <property type="match status" value="1"/>
</dbReference>
<feature type="compositionally biased region" description="Pro residues" evidence="1">
    <location>
        <begin position="660"/>
        <end position="669"/>
    </location>
</feature>
<feature type="domain" description="VHS" evidence="2">
    <location>
        <begin position="246"/>
        <end position="368"/>
    </location>
</feature>
<dbReference type="GO" id="GO:0030479">
    <property type="term" value="C:actin cortical patch"/>
    <property type="evidence" value="ECO:0007669"/>
    <property type="project" value="TreeGrafter"/>
</dbReference>
<feature type="region of interest" description="Disordered" evidence="1">
    <location>
        <begin position="32"/>
        <end position="99"/>
    </location>
</feature>
<feature type="region of interest" description="Disordered" evidence="1">
    <location>
        <begin position="166"/>
        <end position="232"/>
    </location>
</feature>
<dbReference type="InterPro" id="IPR002014">
    <property type="entry name" value="VHS_dom"/>
</dbReference>